<evidence type="ECO:0000313" key="2">
    <source>
        <dbReference type="Proteomes" id="UP001341840"/>
    </source>
</evidence>
<comment type="caution">
    <text evidence="1">The sequence shown here is derived from an EMBL/GenBank/DDBJ whole genome shotgun (WGS) entry which is preliminary data.</text>
</comment>
<protein>
    <submittedName>
        <fullName evidence="1">Uncharacterized protein</fullName>
    </submittedName>
</protein>
<accession>A0ABU6WSE5</accession>
<evidence type="ECO:0000313" key="1">
    <source>
        <dbReference type="EMBL" id="MED6187118.1"/>
    </source>
</evidence>
<name>A0ABU6WSE5_9FABA</name>
<dbReference type="Proteomes" id="UP001341840">
    <property type="component" value="Unassembled WGS sequence"/>
</dbReference>
<dbReference type="EMBL" id="JASCZI010182131">
    <property type="protein sequence ID" value="MED6187118.1"/>
    <property type="molecule type" value="Genomic_DNA"/>
</dbReference>
<sequence>MSNLRTLNKSARWETTMMDRKRNQAALKGNEKVRALPTRMLPRLAALRAPQSPPLKMRTPPSRA</sequence>
<proteinExistence type="predicted"/>
<organism evidence="1 2">
    <name type="scientific">Stylosanthes scabra</name>
    <dbReference type="NCBI Taxonomy" id="79078"/>
    <lineage>
        <taxon>Eukaryota</taxon>
        <taxon>Viridiplantae</taxon>
        <taxon>Streptophyta</taxon>
        <taxon>Embryophyta</taxon>
        <taxon>Tracheophyta</taxon>
        <taxon>Spermatophyta</taxon>
        <taxon>Magnoliopsida</taxon>
        <taxon>eudicotyledons</taxon>
        <taxon>Gunneridae</taxon>
        <taxon>Pentapetalae</taxon>
        <taxon>rosids</taxon>
        <taxon>fabids</taxon>
        <taxon>Fabales</taxon>
        <taxon>Fabaceae</taxon>
        <taxon>Papilionoideae</taxon>
        <taxon>50 kb inversion clade</taxon>
        <taxon>dalbergioids sensu lato</taxon>
        <taxon>Dalbergieae</taxon>
        <taxon>Pterocarpus clade</taxon>
        <taxon>Stylosanthes</taxon>
    </lineage>
</organism>
<reference evidence="1 2" key="1">
    <citation type="journal article" date="2023" name="Plants (Basel)">
        <title>Bridging the Gap: Combining Genomics and Transcriptomics Approaches to Understand Stylosanthes scabra, an Orphan Legume from the Brazilian Caatinga.</title>
        <authorList>
            <person name="Ferreira-Neto J.R.C."/>
            <person name="da Silva M.D."/>
            <person name="Binneck E."/>
            <person name="de Melo N.F."/>
            <person name="da Silva R.H."/>
            <person name="de Melo A.L.T.M."/>
            <person name="Pandolfi V."/>
            <person name="Bustamante F.O."/>
            <person name="Brasileiro-Vidal A.C."/>
            <person name="Benko-Iseppon A.M."/>
        </authorList>
    </citation>
    <scope>NUCLEOTIDE SEQUENCE [LARGE SCALE GENOMIC DNA]</scope>
    <source>
        <tissue evidence="1">Leaves</tissue>
    </source>
</reference>
<gene>
    <name evidence="1" type="ORF">PIB30_073362</name>
</gene>
<keyword evidence="2" id="KW-1185">Reference proteome</keyword>